<feature type="transmembrane region" description="Helical" evidence="8">
    <location>
        <begin position="116"/>
        <end position="142"/>
    </location>
</feature>
<comment type="subcellular location">
    <subcellularLocation>
        <location evidence="1 8">Cell membrane</location>
        <topology evidence="1 8">Multi-pass membrane protein</topology>
    </subcellularLocation>
</comment>
<evidence type="ECO:0000256" key="6">
    <source>
        <dbReference type="ARBA" id="ARBA00022989"/>
    </source>
</evidence>
<keyword evidence="7 8" id="KW-0472">Membrane</keyword>
<reference evidence="11" key="1">
    <citation type="submission" date="2024-02" db="EMBL/GenBank/DDBJ databases">
        <authorList>
            <consortium name="ELIXIR-Norway"/>
            <consortium name="Elixir Norway"/>
        </authorList>
    </citation>
    <scope>NUCLEOTIDE SEQUENCE</scope>
</reference>
<feature type="transmembrane region" description="Helical" evidence="8">
    <location>
        <begin position="36"/>
        <end position="56"/>
    </location>
</feature>
<evidence type="ECO:0000256" key="8">
    <source>
        <dbReference type="RuleBase" id="RU361233"/>
    </source>
</evidence>
<evidence type="ECO:0000256" key="5">
    <source>
        <dbReference type="ARBA" id="ARBA00022692"/>
    </source>
</evidence>
<dbReference type="PANTHER" id="PTHR36488">
    <property type="entry name" value="CASP-LIKE PROTEIN 1U1"/>
    <property type="match status" value="1"/>
</dbReference>
<feature type="transmembrane region" description="Helical" evidence="8">
    <location>
        <begin position="169"/>
        <end position="194"/>
    </location>
</feature>
<dbReference type="InterPro" id="IPR006702">
    <property type="entry name" value="CASP_dom"/>
</dbReference>
<evidence type="ECO:0000313" key="11">
    <source>
        <dbReference type="EMBL" id="CAK9199323.1"/>
    </source>
</evidence>
<evidence type="ECO:0000256" key="1">
    <source>
        <dbReference type="ARBA" id="ARBA00004651"/>
    </source>
</evidence>
<evidence type="ECO:0000256" key="4">
    <source>
        <dbReference type="ARBA" id="ARBA00022475"/>
    </source>
</evidence>
<organism evidence="11 12">
    <name type="scientific">Sphagnum troendelagicum</name>
    <dbReference type="NCBI Taxonomy" id="128251"/>
    <lineage>
        <taxon>Eukaryota</taxon>
        <taxon>Viridiplantae</taxon>
        <taxon>Streptophyta</taxon>
        <taxon>Embryophyta</taxon>
        <taxon>Bryophyta</taxon>
        <taxon>Sphagnophytina</taxon>
        <taxon>Sphagnopsida</taxon>
        <taxon>Sphagnales</taxon>
        <taxon>Sphagnaceae</taxon>
        <taxon>Sphagnum</taxon>
    </lineage>
</organism>
<gene>
    <name evidence="11" type="ORF">CSSPTR1EN2_LOCUS4879</name>
</gene>
<feature type="region of interest" description="Disordered" evidence="9">
    <location>
        <begin position="1"/>
        <end position="26"/>
    </location>
</feature>
<protein>
    <recommendedName>
        <fullName evidence="8">CASP-like protein</fullName>
    </recommendedName>
</protein>
<sequence>MAEIPVTSKGPYRGSYDGAPYEERDRHRPRHNFSNFVFRTLTAMATAAAFIVVLNSNEHTNYRGFKVGARWQAFAAYKWFLVANAVVFVYSVLGAVISCCSICVRRGPLSYSPTAWLTFLVDFLLASALISADSTALAVWWIGKYGVVRPRWTGYCDEVHSFCRRIEGAIIASFIGWLFLSFSVIVAVSSLHGLGRRRW</sequence>
<comment type="similarity">
    <text evidence="2 8">Belongs to the Casparian strip membrane proteins (CASP) family.</text>
</comment>
<proteinExistence type="inferred from homology"/>
<comment type="subunit">
    <text evidence="3 8">Homodimer and heterodimers.</text>
</comment>
<dbReference type="InterPro" id="IPR006459">
    <property type="entry name" value="CASP/CASPL"/>
</dbReference>
<evidence type="ECO:0000256" key="7">
    <source>
        <dbReference type="ARBA" id="ARBA00023136"/>
    </source>
</evidence>
<feature type="transmembrane region" description="Helical" evidence="8">
    <location>
        <begin position="76"/>
        <end position="104"/>
    </location>
</feature>
<name>A0ABP0TL89_9BRYO</name>
<dbReference type="PANTHER" id="PTHR36488:SF8">
    <property type="entry name" value="CASP-LIKE PROTEIN 1U1"/>
    <property type="match status" value="1"/>
</dbReference>
<keyword evidence="12" id="KW-1185">Reference proteome</keyword>
<keyword evidence="4 8" id="KW-1003">Cell membrane</keyword>
<keyword evidence="6 8" id="KW-1133">Transmembrane helix</keyword>
<evidence type="ECO:0000256" key="9">
    <source>
        <dbReference type="SAM" id="MobiDB-lite"/>
    </source>
</evidence>
<accession>A0ABP0TL89</accession>
<evidence type="ECO:0000313" key="12">
    <source>
        <dbReference type="Proteomes" id="UP001497512"/>
    </source>
</evidence>
<evidence type="ECO:0000256" key="3">
    <source>
        <dbReference type="ARBA" id="ARBA00011489"/>
    </source>
</evidence>
<evidence type="ECO:0000259" key="10">
    <source>
        <dbReference type="Pfam" id="PF04535"/>
    </source>
</evidence>
<dbReference type="NCBIfam" id="TIGR01569">
    <property type="entry name" value="A_tha_TIGR01569"/>
    <property type="match status" value="1"/>
</dbReference>
<dbReference type="Proteomes" id="UP001497512">
    <property type="component" value="Chromosome 12"/>
</dbReference>
<evidence type="ECO:0000256" key="2">
    <source>
        <dbReference type="ARBA" id="ARBA00007651"/>
    </source>
</evidence>
<feature type="domain" description="Casparian strip membrane protein" evidence="10">
    <location>
        <begin position="32"/>
        <end position="179"/>
    </location>
</feature>
<keyword evidence="5 8" id="KW-0812">Transmembrane</keyword>
<dbReference type="Pfam" id="PF04535">
    <property type="entry name" value="CASP_dom"/>
    <property type="match status" value="1"/>
</dbReference>
<dbReference type="EMBL" id="OZ019904">
    <property type="protein sequence ID" value="CAK9199323.1"/>
    <property type="molecule type" value="Genomic_DNA"/>
</dbReference>
<dbReference type="InterPro" id="IPR044173">
    <property type="entry name" value="CASPL"/>
</dbReference>